<dbReference type="PANTHER" id="PTHR30069:SF29">
    <property type="entry name" value="HEMOGLOBIN AND HEMOGLOBIN-HAPTOGLOBIN-BINDING PROTEIN 1-RELATED"/>
    <property type="match status" value="1"/>
</dbReference>
<dbReference type="InterPro" id="IPR000531">
    <property type="entry name" value="Beta-barrel_TonB"/>
</dbReference>
<comment type="caution">
    <text evidence="15">The sequence shown here is derived from an EMBL/GenBank/DDBJ whole genome shotgun (WGS) entry which is preliminary data.</text>
</comment>
<evidence type="ECO:0000256" key="9">
    <source>
        <dbReference type="ARBA" id="ARBA00023237"/>
    </source>
</evidence>
<evidence type="ECO:0000259" key="14">
    <source>
        <dbReference type="Pfam" id="PF07715"/>
    </source>
</evidence>
<accession>A0ABV4JZW2</accession>
<gene>
    <name evidence="15" type="ORF">AB6M95_05765</name>
</gene>
<keyword evidence="9 10" id="KW-0998">Cell outer membrane</keyword>
<feature type="signal peptide" evidence="12">
    <location>
        <begin position="1"/>
        <end position="23"/>
    </location>
</feature>
<keyword evidence="7 10" id="KW-0472">Membrane</keyword>
<comment type="similarity">
    <text evidence="10 11">Belongs to the TonB-dependent receptor family.</text>
</comment>
<dbReference type="Gene3D" id="2.170.130.10">
    <property type="entry name" value="TonB-dependent receptor, plug domain"/>
    <property type="match status" value="1"/>
</dbReference>
<keyword evidence="16" id="KW-1185">Reference proteome</keyword>
<keyword evidence="5 12" id="KW-0732">Signal</keyword>
<dbReference type="RefSeq" id="WP_371385786.1">
    <property type="nucleotide sequence ID" value="NZ_JBGLYH010000011.1"/>
</dbReference>
<evidence type="ECO:0000256" key="7">
    <source>
        <dbReference type="ARBA" id="ARBA00023136"/>
    </source>
</evidence>
<dbReference type="CDD" id="cd01347">
    <property type="entry name" value="ligand_gated_channel"/>
    <property type="match status" value="1"/>
</dbReference>
<dbReference type="InterPro" id="IPR039426">
    <property type="entry name" value="TonB-dep_rcpt-like"/>
</dbReference>
<feature type="domain" description="TonB-dependent receptor-like beta-barrel" evidence="13">
    <location>
        <begin position="237"/>
        <end position="630"/>
    </location>
</feature>
<evidence type="ECO:0000256" key="2">
    <source>
        <dbReference type="ARBA" id="ARBA00022448"/>
    </source>
</evidence>
<proteinExistence type="inferred from homology"/>
<feature type="chain" id="PRO_5045257479" evidence="12">
    <location>
        <begin position="24"/>
        <end position="656"/>
    </location>
</feature>
<protein>
    <submittedName>
        <fullName evidence="15">TonB-dependent receptor</fullName>
    </submittedName>
</protein>
<comment type="subcellular location">
    <subcellularLocation>
        <location evidence="1 10">Cell outer membrane</location>
        <topology evidence="1 10">Multi-pass membrane protein</topology>
    </subcellularLocation>
</comment>
<keyword evidence="2 10" id="KW-0813">Transport</keyword>
<evidence type="ECO:0000256" key="5">
    <source>
        <dbReference type="ARBA" id="ARBA00022729"/>
    </source>
</evidence>
<feature type="domain" description="TonB-dependent receptor plug" evidence="14">
    <location>
        <begin position="51"/>
        <end position="153"/>
    </location>
</feature>
<dbReference type="Pfam" id="PF07715">
    <property type="entry name" value="Plug"/>
    <property type="match status" value="1"/>
</dbReference>
<evidence type="ECO:0000256" key="3">
    <source>
        <dbReference type="ARBA" id="ARBA00022452"/>
    </source>
</evidence>
<dbReference type="Proteomes" id="UP001568698">
    <property type="component" value="Unassembled WGS sequence"/>
</dbReference>
<evidence type="ECO:0000256" key="12">
    <source>
        <dbReference type="SAM" id="SignalP"/>
    </source>
</evidence>
<sequence length="656" mass="72295">MKCSRLLLFIGLLTALFITPALAQDEGGKAKDKAEYTLGEIVVSDSSSTLENSTTVTEITAEDLKNAGALTLADAFKMVPGVTTRTAADGTCRIDIRGMRTRNIKLLLNGIPFLSVLDGQFDPDAIPVENIARIKIMRGASSVLYGNDGNAGVIDIITKKGTKDFKGTAGVMAGMGDLYKAQSTIAGGSGKLDYYAGASYLTRNNFPVSSDFDKNALQDSDERKNSYRKHANVLGNVTYQASDDTSFGAVLNMFEGEYGKPPSTLTNAGDPFAKNPKYEKVLDYSGADLQLAMNHAFNKTVDTRLMVYASREYTETSRYDYSNYATQTRKNSYHSKATSTTVGLNNQWGYNTDSMGRLVLGLIGERQNWSENGFTRPNNTSSTPLDSNETLSNYTAALQDDLTLFDDLQISMGLSLNGQARTDKRSDTYSYVLAANYKLFEGTTIKASQARKIRNPSIQNLFDSTSGNADLVNEVDWLYEAGISQALPLASTLDFTVFRNDAENYIEKDSSDVYQNNDKYRFQGFETTLSSRIMEGLSTQLGYTYLDSQNLSDNAATDRLQYRPRHKLTAQATWVAPTRTTVYAGWRFFSDQWALDGADSKRMPDYGLIDIKISQAFTDTLSAYVGADNLLDVDYAESYGFARPGRVVYTGLDYSF</sequence>
<evidence type="ECO:0000256" key="11">
    <source>
        <dbReference type="RuleBase" id="RU003357"/>
    </source>
</evidence>
<keyword evidence="4 10" id="KW-0812">Transmembrane</keyword>
<evidence type="ECO:0000313" key="15">
    <source>
        <dbReference type="EMBL" id="MEZ7196248.1"/>
    </source>
</evidence>
<dbReference type="EMBL" id="JBGLYH010000011">
    <property type="protein sequence ID" value="MEZ7196248.1"/>
    <property type="molecule type" value="Genomic_DNA"/>
</dbReference>
<dbReference type="PROSITE" id="PS52016">
    <property type="entry name" value="TONB_DEPENDENT_REC_3"/>
    <property type="match status" value="1"/>
</dbReference>
<dbReference type="Pfam" id="PF00593">
    <property type="entry name" value="TonB_dep_Rec_b-barrel"/>
    <property type="match status" value="1"/>
</dbReference>
<evidence type="ECO:0000259" key="13">
    <source>
        <dbReference type="Pfam" id="PF00593"/>
    </source>
</evidence>
<keyword evidence="8 15" id="KW-0675">Receptor</keyword>
<keyword evidence="6 11" id="KW-0798">TonB box</keyword>
<dbReference type="InterPro" id="IPR037066">
    <property type="entry name" value="Plug_dom_sf"/>
</dbReference>
<evidence type="ECO:0000256" key="10">
    <source>
        <dbReference type="PROSITE-ProRule" id="PRU01360"/>
    </source>
</evidence>
<keyword evidence="3 10" id="KW-1134">Transmembrane beta strand</keyword>
<dbReference type="InterPro" id="IPR036942">
    <property type="entry name" value="Beta-barrel_TonB_sf"/>
</dbReference>
<evidence type="ECO:0000256" key="6">
    <source>
        <dbReference type="ARBA" id="ARBA00023077"/>
    </source>
</evidence>
<evidence type="ECO:0000256" key="1">
    <source>
        <dbReference type="ARBA" id="ARBA00004571"/>
    </source>
</evidence>
<dbReference type="Gene3D" id="2.40.170.20">
    <property type="entry name" value="TonB-dependent receptor, beta-barrel domain"/>
    <property type="match status" value="1"/>
</dbReference>
<dbReference type="InterPro" id="IPR012910">
    <property type="entry name" value="Plug_dom"/>
</dbReference>
<dbReference type="SUPFAM" id="SSF56935">
    <property type="entry name" value="Porins"/>
    <property type="match status" value="1"/>
</dbReference>
<dbReference type="PANTHER" id="PTHR30069">
    <property type="entry name" value="TONB-DEPENDENT OUTER MEMBRANE RECEPTOR"/>
    <property type="match status" value="1"/>
</dbReference>
<reference evidence="15 16" key="1">
    <citation type="submission" date="2024-08" db="EMBL/GenBank/DDBJ databases">
        <title>Sulfate-reducing bacteria isolated from formation water of the oil field in Kazakhstan and description of Pseudodesulfovibrio sp.</title>
        <authorList>
            <person name="Bidzhieva S.K."/>
            <person name="Tourova T.P."/>
            <person name="Grouzdev D.S."/>
            <person name="Beletsky A.V."/>
            <person name="Sokolova D.S."/>
            <person name="Samigullina S.R."/>
            <person name="Poltaraus A.B."/>
            <person name="Avtukh A.N."/>
            <person name="Tereshina V.M."/>
            <person name="Zhaparov N.S."/>
            <person name="Mardanov A.V."/>
            <person name="Nazina T.N."/>
        </authorList>
    </citation>
    <scope>NUCLEOTIDE SEQUENCE [LARGE SCALE GENOMIC DNA]</scope>
    <source>
        <strain evidence="15 16">9FUS</strain>
    </source>
</reference>
<organism evidence="15 16">
    <name type="scientific">Pseudodesulfovibrio karagichevae</name>
    <dbReference type="NCBI Taxonomy" id="3239305"/>
    <lineage>
        <taxon>Bacteria</taxon>
        <taxon>Pseudomonadati</taxon>
        <taxon>Thermodesulfobacteriota</taxon>
        <taxon>Desulfovibrionia</taxon>
        <taxon>Desulfovibrionales</taxon>
        <taxon>Desulfovibrionaceae</taxon>
    </lineage>
</organism>
<evidence type="ECO:0000256" key="4">
    <source>
        <dbReference type="ARBA" id="ARBA00022692"/>
    </source>
</evidence>
<evidence type="ECO:0000256" key="8">
    <source>
        <dbReference type="ARBA" id="ARBA00023170"/>
    </source>
</evidence>
<name>A0ABV4JZW2_9BACT</name>
<evidence type="ECO:0000313" key="16">
    <source>
        <dbReference type="Proteomes" id="UP001568698"/>
    </source>
</evidence>